<name>A0AAV7VHM4_PLEWA</name>
<dbReference type="AlphaFoldDB" id="A0AAV7VHM4"/>
<evidence type="ECO:0000313" key="3">
    <source>
        <dbReference type="Proteomes" id="UP001066276"/>
    </source>
</evidence>
<evidence type="ECO:0000256" key="1">
    <source>
        <dbReference type="SAM" id="MobiDB-lite"/>
    </source>
</evidence>
<dbReference type="EMBL" id="JANPWB010000003">
    <property type="protein sequence ID" value="KAJ1199524.1"/>
    <property type="molecule type" value="Genomic_DNA"/>
</dbReference>
<organism evidence="2 3">
    <name type="scientific">Pleurodeles waltl</name>
    <name type="common">Iberian ribbed newt</name>
    <dbReference type="NCBI Taxonomy" id="8319"/>
    <lineage>
        <taxon>Eukaryota</taxon>
        <taxon>Metazoa</taxon>
        <taxon>Chordata</taxon>
        <taxon>Craniata</taxon>
        <taxon>Vertebrata</taxon>
        <taxon>Euteleostomi</taxon>
        <taxon>Amphibia</taxon>
        <taxon>Batrachia</taxon>
        <taxon>Caudata</taxon>
        <taxon>Salamandroidea</taxon>
        <taxon>Salamandridae</taxon>
        <taxon>Pleurodelinae</taxon>
        <taxon>Pleurodeles</taxon>
    </lineage>
</organism>
<feature type="region of interest" description="Disordered" evidence="1">
    <location>
        <begin position="27"/>
        <end position="46"/>
    </location>
</feature>
<accession>A0AAV7VHM4</accession>
<gene>
    <name evidence="2" type="ORF">NDU88_003358</name>
</gene>
<reference evidence="2" key="1">
    <citation type="journal article" date="2022" name="bioRxiv">
        <title>Sequencing and chromosome-scale assembly of the giantPleurodeles waltlgenome.</title>
        <authorList>
            <person name="Brown T."/>
            <person name="Elewa A."/>
            <person name="Iarovenko S."/>
            <person name="Subramanian E."/>
            <person name="Araus A.J."/>
            <person name="Petzold A."/>
            <person name="Susuki M."/>
            <person name="Suzuki K.-i.T."/>
            <person name="Hayashi T."/>
            <person name="Toyoda A."/>
            <person name="Oliveira C."/>
            <person name="Osipova E."/>
            <person name="Leigh N.D."/>
            <person name="Simon A."/>
            <person name="Yun M.H."/>
        </authorList>
    </citation>
    <scope>NUCLEOTIDE SEQUENCE</scope>
    <source>
        <strain evidence="2">20211129_DDA</strain>
        <tissue evidence="2">Liver</tissue>
    </source>
</reference>
<protein>
    <submittedName>
        <fullName evidence="2">Uncharacterized protein</fullName>
    </submittedName>
</protein>
<proteinExistence type="predicted"/>
<keyword evidence="3" id="KW-1185">Reference proteome</keyword>
<evidence type="ECO:0000313" key="2">
    <source>
        <dbReference type="EMBL" id="KAJ1199524.1"/>
    </source>
</evidence>
<dbReference type="Proteomes" id="UP001066276">
    <property type="component" value="Chromosome 2_1"/>
</dbReference>
<comment type="caution">
    <text evidence="2">The sequence shown here is derived from an EMBL/GenBank/DDBJ whole genome shotgun (WGS) entry which is preliminary data.</text>
</comment>
<sequence length="83" mass="9478">MCYWVSCLLTYERARDSTECRVQAALTESSEKKHKGDDDDEELYTSPKGKYVQGNVFSDILAYIQDVLGFEPKSLVVDGFYSH</sequence>